<organism evidence="1 2">
    <name type="scientific">Alkalibacter saccharofermentans DSM 14828</name>
    <dbReference type="NCBI Taxonomy" id="1120975"/>
    <lineage>
        <taxon>Bacteria</taxon>
        <taxon>Bacillati</taxon>
        <taxon>Bacillota</taxon>
        <taxon>Clostridia</taxon>
        <taxon>Eubacteriales</taxon>
        <taxon>Eubacteriaceae</taxon>
        <taxon>Alkalibacter</taxon>
    </lineage>
</organism>
<dbReference type="RefSeq" id="WP_073271944.1">
    <property type="nucleotide sequence ID" value="NZ_FQTU01000019.1"/>
</dbReference>
<keyword evidence="2" id="KW-1185">Reference proteome</keyword>
<name>A0A1M4ZU04_9FIRM</name>
<proteinExistence type="predicted"/>
<dbReference type="AlphaFoldDB" id="A0A1M4ZU04"/>
<accession>A0A1M4ZU04</accession>
<protein>
    <recommendedName>
        <fullName evidence="3">DUF4878 domain-containing protein</fullName>
    </recommendedName>
</protein>
<evidence type="ECO:0000313" key="1">
    <source>
        <dbReference type="EMBL" id="SHF21096.1"/>
    </source>
</evidence>
<evidence type="ECO:0000313" key="2">
    <source>
        <dbReference type="Proteomes" id="UP000184251"/>
    </source>
</evidence>
<dbReference type="OrthoDB" id="1756107at2"/>
<dbReference type="Proteomes" id="UP000184251">
    <property type="component" value="Unassembled WGS sequence"/>
</dbReference>
<reference evidence="1 2" key="1">
    <citation type="submission" date="2016-11" db="EMBL/GenBank/DDBJ databases">
        <authorList>
            <person name="Jaros S."/>
            <person name="Januszkiewicz K."/>
            <person name="Wedrychowicz H."/>
        </authorList>
    </citation>
    <scope>NUCLEOTIDE SEQUENCE [LARGE SCALE GENOMIC DNA]</scope>
    <source>
        <strain evidence="1 2">DSM 14828</strain>
    </source>
</reference>
<dbReference type="STRING" id="1120975.SAMN02746064_02135"/>
<evidence type="ECO:0008006" key="3">
    <source>
        <dbReference type="Google" id="ProtNLM"/>
    </source>
</evidence>
<sequence>MKKNVILLLIVVVVILITGCSNAPKPETTVEGFLEASKELDIVKMAEFVEKSEIEDQEIFDEFEEIEEGSLEASFMDYLKENASKMTYDISGSTVEDDKATVDVDVKYVDGGSVMKATIVEVFTKVFAGAFAGVEYSEEETNQIFISELNNQREKITETFVEKSIRIDCVLIDDKWYITNLDTEILDVILSNFVSVSEELDEDFSDEE</sequence>
<dbReference type="PROSITE" id="PS51257">
    <property type="entry name" value="PROKAR_LIPOPROTEIN"/>
    <property type="match status" value="1"/>
</dbReference>
<gene>
    <name evidence="1" type="ORF">SAMN02746064_02135</name>
</gene>
<dbReference type="EMBL" id="FQTU01000019">
    <property type="protein sequence ID" value="SHF21096.1"/>
    <property type="molecule type" value="Genomic_DNA"/>
</dbReference>